<dbReference type="AlphaFoldDB" id="Q3A722"/>
<evidence type="ECO:0000256" key="1">
    <source>
        <dbReference type="SAM" id="MobiDB-lite"/>
    </source>
</evidence>
<keyword evidence="2" id="KW-1133">Transmembrane helix</keyword>
<keyword evidence="4" id="KW-1185">Reference proteome</keyword>
<dbReference type="KEGG" id="pca:Pcar_0565"/>
<proteinExistence type="predicted"/>
<feature type="transmembrane region" description="Helical" evidence="2">
    <location>
        <begin position="462"/>
        <end position="480"/>
    </location>
</feature>
<feature type="transmembrane region" description="Helical" evidence="2">
    <location>
        <begin position="378"/>
        <end position="396"/>
    </location>
</feature>
<feature type="transmembrane region" description="Helical" evidence="2">
    <location>
        <begin position="214"/>
        <end position="235"/>
    </location>
</feature>
<dbReference type="STRING" id="338963.Pcar_0565"/>
<dbReference type="OrthoDB" id="8554743at2"/>
<feature type="transmembrane region" description="Helical" evidence="2">
    <location>
        <begin position="517"/>
        <end position="533"/>
    </location>
</feature>
<feature type="transmembrane region" description="Helical" evidence="2">
    <location>
        <begin position="403"/>
        <end position="421"/>
    </location>
</feature>
<feature type="transmembrane region" description="Helical" evidence="2">
    <location>
        <begin position="433"/>
        <end position="453"/>
    </location>
</feature>
<feature type="transmembrane region" description="Helical" evidence="2">
    <location>
        <begin position="300"/>
        <end position="318"/>
    </location>
</feature>
<dbReference type="Proteomes" id="UP000002534">
    <property type="component" value="Chromosome"/>
</dbReference>
<name>Q3A722_SYNC1</name>
<feature type="transmembrane region" description="Helical" evidence="2">
    <location>
        <begin position="269"/>
        <end position="288"/>
    </location>
</feature>
<feature type="transmembrane region" description="Helical" evidence="2">
    <location>
        <begin position="192"/>
        <end position="208"/>
    </location>
</feature>
<accession>Q3A722</accession>
<keyword evidence="2" id="KW-0812">Transmembrane</keyword>
<dbReference type="Pfam" id="PF10101">
    <property type="entry name" value="DUF2339"/>
    <property type="match status" value="1"/>
</dbReference>
<sequence length="569" mass="62369">MESLDQRLARLEARLEKLEQHLNLKPTPPEPPQETFSFHPPTSGKAGQSAPPSGPATPPTAPPAPAQKPAPSPQSGIITRLLGLGGSLALVLAAAYLIKLAYDSGWLSLSPQMRIGLAMLGGLALITTGLYLRKKDRSYASLLPAAGIVILFLAIYAAHLYYDLIGSGVAGLGVVLTCLFSLWLCHLFDSNLYALFAIGGSYAAPFLIRNTTHQIWPLMLYFSAWSVVFCIFSLFTGRRRHYLLALYLAIAGFDIIWRRTAGDPWQAALFYQTAQLAIFGICAALFTLRHKRPLTRRSAALHLPALLIFYILQYTLLHRHLPQLAPWIALASVIVVGICYLVPRLLLKRELPGGRLILFCYGSLALVHAGYLELMPQNWRPWLALLALPALAVWFVTSKRNLFTDWALLAAIGLMWLVNFSRTIGNDLPAHVSGLQILPLLHAAELYAGYALLRKQHRMERVLGGVLVYLGHFAAMAAAWQILQSSLGVSLAWGLLALVCLGLALPLRDRILGHSSLLLFAFSALKVLFNDLAGAAPPVRIGCLLVVGVTLYAGGWLYRYIEQLSPPKT</sequence>
<feature type="transmembrane region" description="Helical" evidence="2">
    <location>
        <begin position="539"/>
        <end position="558"/>
    </location>
</feature>
<keyword evidence="2" id="KW-0472">Membrane</keyword>
<dbReference type="eggNOG" id="COG5373">
    <property type="taxonomic scope" value="Bacteria"/>
</dbReference>
<dbReference type="HOGENOM" id="CLU_478853_0_0_7"/>
<gene>
    <name evidence="3" type="ordered locus">Pcar_0565</name>
</gene>
<feature type="transmembrane region" description="Helical" evidence="2">
    <location>
        <begin position="242"/>
        <end position="257"/>
    </location>
</feature>
<dbReference type="PANTHER" id="PTHR38434:SF1">
    <property type="entry name" value="BLL2549 PROTEIN"/>
    <property type="match status" value="1"/>
</dbReference>
<reference evidence="4" key="1">
    <citation type="submission" date="2005-10" db="EMBL/GenBank/DDBJ databases">
        <title>Complete sequence of Pelobacter carbinolicus DSM 2380.</title>
        <authorList>
            <person name="Copeland A."/>
            <person name="Lucas S."/>
            <person name="Lapidus A."/>
            <person name="Barry K."/>
            <person name="Detter J.C."/>
            <person name="Glavina T."/>
            <person name="Hammon N."/>
            <person name="Israni S."/>
            <person name="Pitluck S."/>
            <person name="Chertkov O."/>
            <person name="Schmutz J."/>
            <person name="Larimer F."/>
            <person name="Land M."/>
            <person name="Kyrpides N."/>
            <person name="Ivanova N."/>
            <person name="Richardson P."/>
        </authorList>
    </citation>
    <scope>NUCLEOTIDE SEQUENCE [LARGE SCALE GENOMIC DNA]</scope>
    <source>
        <strain evidence="4">DSM 2380 / NBRC 103641 / GraBd1</strain>
    </source>
</reference>
<organism evidence="3 4">
    <name type="scientific">Syntrophotalea carbinolica (strain DSM 2380 / NBRC 103641 / GraBd1)</name>
    <name type="common">Pelobacter carbinolicus</name>
    <dbReference type="NCBI Taxonomy" id="338963"/>
    <lineage>
        <taxon>Bacteria</taxon>
        <taxon>Pseudomonadati</taxon>
        <taxon>Thermodesulfobacteriota</taxon>
        <taxon>Desulfuromonadia</taxon>
        <taxon>Desulfuromonadales</taxon>
        <taxon>Syntrophotaleaceae</taxon>
        <taxon>Syntrophotalea</taxon>
    </lineage>
</organism>
<dbReference type="RefSeq" id="WP_011340263.1">
    <property type="nucleotide sequence ID" value="NC_007498.2"/>
</dbReference>
<feature type="transmembrane region" description="Helical" evidence="2">
    <location>
        <begin position="139"/>
        <end position="158"/>
    </location>
</feature>
<protein>
    <submittedName>
        <fullName evidence="3">Membrane protein, putative</fullName>
    </submittedName>
</protein>
<feature type="transmembrane region" description="Helical" evidence="2">
    <location>
        <begin position="354"/>
        <end position="372"/>
    </location>
</feature>
<feature type="region of interest" description="Disordered" evidence="1">
    <location>
        <begin position="19"/>
        <end position="73"/>
    </location>
</feature>
<dbReference type="PANTHER" id="PTHR38434">
    <property type="entry name" value="BLL2549 PROTEIN"/>
    <property type="match status" value="1"/>
</dbReference>
<feature type="transmembrane region" description="Helical" evidence="2">
    <location>
        <begin position="114"/>
        <end position="132"/>
    </location>
</feature>
<feature type="transmembrane region" description="Helical" evidence="2">
    <location>
        <begin position="324"/>
        <end position="342"/>
    </location>
</feature>
<feature type="transmembrane region" description="Helical" evidence="2">
    <location>
        <begin position="81"/>
        <end position="102"/>
    </location>
</feature>
<evidence type="ECO:0000313" key="4">
    <source>
        <dbReference type="Proteomes" id="UP000002534"/>
    </source>
</evidence>
<dbReference type="EMBL" id="CP000142">
    <property type="protein sequence ID" value="ABA87825.1"/>
    <property type="molecule type" value="Genomic_DNA"/>
</dbReference>
<feature type="transmembrane region" description="Helical" evidence="2">
    <location>
        <begin position="486"/>
        <end position="505"/>
    </location>
</feature>
<evidence type="ECO:0000313" key="3">
    <source>
        <dbReference type="EMBL" id="ABA87825.1"/>
    </source>
</evidence>
<feature type="compositionally biased region" description="Pro residues" evidence="1">
    <location>
        <begin position="52"/>
        <end position="72"/>
    </location>
</feature>
<dbReference type="InterPro" id="IPR019286">
    <property type="entry name" value="DUF2339_TM"/>
</dbReference>
<reference evidence="3 4" key="2">
    <citation type="journal article" date="2012" name="BMC Genomics">
        <title>The genome of Pelobacter carbinolicus reveals surprising metabolic capabilities and physiological features.</title>
        <authorList>
            <person name="Aklujkar M."/>
            <person name="Haveman S.A."/>
            <person name="Didonato R.Jr."/>
            <person name="Chertkov O."/>
            <person name="Han C.S."/>
            <person name="Land M.L."/>
            <person name="Brown P."/>
            <person name="Lovley D.R."/>
        </authorList>
    </citation>
    <scope>NUCLEOTIDE SEQUENCE [LARGE SCALE GENOMIC DNA]</scope>
    <source>
        <strain evidence="4">DSM 2380 / NBRC 103641 / GraBd1</strain>
    </source>
</reference>
<evidence type="ECO:0000256" key="2">
    <source>
        <dbReference type="SAM" id="Phobius"/>
    </source>
</evidence>
<feature type="transmembrane region" description="Helical" evidence="2">
    <location>
        <begin position="164"/>
        <end position="185"/>
    </location>
</feature>